<keyword evidence="2" id="KW-1185">Reference proteome</keyword>
<name>A0A8T2QV37_CERRI</name>
<proteinExistence type="predicted"/>
<dbReference type="EMBL" id="CM035437">
    <property type="protein sequence ID" value="KAH7287846.1"/>
    <property type="molecule type" value="Genomic_DNA"/>
</dbReference>
<gene>
    <name evidence="1" type="ORF">KP509_32G077200</name>
</gene>
<reference evidence="1" key="1">
    <citation type="submission" date="2021-08" db="EMBL/GenBank/DDBJ databases">
        <title>WGS assembly of Ceratopteris richardii.</title>
        <authorList>
            <person name="Marchant D.B."/>
            <person name="Chen G."/>
            <person name="Jenkins J."/>
            <person name="Shu S."/>
            <person name="Leebens-Mack J."/>
            <person name="Grimwood J."/>
            <person name="Schmutz J."/>
            <person name="Soltis P."/>
            <person name="Soltis D."/>
            <person name="Chen Z.-H."/>
        </authorList>
    </citation>
    <scope>NUCLEOTIDE SEQUENCE</scope>
    <source>
        <strain evidence="1">Whitten #5841</strain>
        <tissue evidence="1">Leaf</tissue>
    </source>
</reference>
<accession>A0A8T2QV37</accession>
<comment type="caution">
    <text evidence="1">The sequence shown here is derived from an EMBL/GenBank/DDBJ whole genome shotgun (WGS) entry which is preliminary data.</text>
</comment>
<evidence type="ECO:0000313" key="1">
    <source>
        <dbReference type="EMBL" id="KAH7287846.1"/>
    </source>
</evidence>
<protein>
    <submittedName>
        <fullName evidence="1">Uncharacterized protein</fullName>
    </submittedName>
</protein>
<dbReference type="Proteomes" id="UP000825935">
    <property type="component" value="Chromosome 32"/>
</dbReference>
<organism evidence="1 2">
    <name type="scientific">Ceratopteris richardii</name>
    <name type="common">Triangle waterfern</name>
    <dbReference type="NCBI Taxonomy" id="49495"/>
    <lineage>
        <taxon>Eukaryota</taxon>
        <taxon>Viridiplantae</taxon>
        <taxon>Streptophyta</taxon>
        <taxon>Embryophyta</taxon>
        <taxon>Tracheophyta</taxon>
        <taxon>Polypodiopsida</taxon>
        <taxon>Polypodiidae</taxon>
        <taxon>Polypodiales</taxon>
        <taxon>Pteridineae</taxon>
        <taxon>Pteridaceae</taxon>
        <taxon>Parkerioideae</taxon>
        <taxon>Ceratopteris</taxon>
    </lineage>
</organism>
<dbReference type="AlphaFoldDB" id="A0A8T2QV37"/>
<evidence type="ECO:0000313" key="2">
    <source>
        <dbReference type="Proteomes" id="UP000825935"/>
    </source>
</evidence>
<dbReference type="OrthoDB" id="2018353at2759"/>
<sequence>MSGATAAAAKRGVGLIFTATKSRLSVISRSVSNVRKTYANKHESSVLAELKSRGLRPADYLFEGTTKTATLRQPERFLKTSRIWTALQKVYFLYMAGYMNEVVASALSTGKRLTDMEKSSVPLDAVTAFGHSICDECLKYGDFEKGKFQQSMQEFLNQAKTGKEHFDRDTLVHDVYYALLITAEV</sequence>